<dbReference type="EMBL" id="BSTJ01000002">
    <property type="protein sequence ID" value="GLY74192.1"/>
    <property type="molecule type" value="Genomic_DNA"/>
</dbReference>
<sequence length="162" mass="17006">MRRPAAAVLAMLSLAGCGVRPSGVVYAGDAPVATAAASPRSQVYFLLRGVPTPVARETNPWDAQLVFDDLLRGPNAQERAKGMTTALTGIEQIAVRDIGGRAFLIDTVPPLPKISPAAYAQIYCTGLVLPDQPVLKFSSSYPGLSRPDCFMSPVPKPSTGAP</sequence>
<dbReference type="PROSITE" id="PS51257">
    <property type="entry name" value="PROKAR_LIPOPROTEIN"/>
    <property type="match status" value="1"/>
</dbReference>
<organism evidence="2 3">
    <name type="scientific">Actinoallomurus iriomotensis</name>
    <dbReference type="NCBI Taxonomy" id="478107"/>
    <lineage>
        <taxon>Bacteria</taxon>
        <taxon>Bacillati</taxon>
        <taxon>Actinomycetota</taxon>
        <taxon>Actinomycetes</taxon>
        <taxon>Streptosporangiales</taxon>
        <taxon>Thermomonosporaceae</taxon>
        <taxon>Actinoallomurus</taxon>
    </lineage>
</organism>
<feature type="signal peptide" evidence="1">
    <location>
        <begin position="1"/>
        <end position="27"/>
    </location>
</feature>
<dbReference type="Proteomes" id="UP001165135">
    <property type="component" value="Unassembled WGS sequence"/>
</dbReference>
<evidence type="ECO:0000313" key="3">
    <source>
        <dbReference type="Proteomes" id="UP001165135"/>
    </source>
</evidence>
<comment type="caution">
    <text evidence="2">The sequence shown here is derived from an EMBL/GenBank/DDBJ whole genome shotgun (WGS) entry which is preliminary data.</text>
</comment>
<evidence type="ECO:0000256" key="1">
    <source>
        <dbReference type="SAM" id="SignalP"/>
    </source>
</evidence>
<keyword evidence="1" id="KW-0732">Signal</keyword>
<evidence type="ECO:0000313" key="2">
    <source>
        <dbReference type="EMBL" id="GLY74192.1"/>
    </source>
</evidence>
<reference evidence="2" key="1">
    <citation type="submission" date="2023-03" db="EMBL/GenBank/DDBJ databases">
        <title>Actinoallomurus iriomotensis NBRC 103681.</title>
        <authorList>
            <person name="Ichikawa N."/>
            <person name="Sato H."/>
            <person name="Tonouchi N."/>
        </authorList>
    </citation>
    <scope>NUCLEOTIDE SEQUENCE</scope>
    <source>
        <strain evidence="2">NBRC 103681</strain>
    </source>
</reference>
<name>A0A9W6RHL4_9ACTN</name>
<evidence type="ECO:0008006" key="4">
    <source>
        <dbReference type="Google" id="ProtNLM"/>
    </source>
</evidence>
<protein>
    <recommendedName>
        <fullName evidence="4">Lipoprotein</fullName>
    </recommendedName>
</protein>
<proteinExistence type="predicted"/>
<dbReference type="AlphaFoldDB" id="A0A9W6RHL4"/>
<gene>
    <name evidence="2" type="ORF">Airi01_024590</name>
</gene>
<dbReference type="RefSeq" id="WP_285619900.1">
    <property type="nucleotide sequence ID" value="NZ_BSTJ01000002.1"/>
</dbReference>
<accession>A0A9W6RHL4</accession>
<feature type="chain" id="PRO_5040997596" description="Lipoprotein" evidence="1">
    <location>
        <begin position="28"/>
        <end position="162"/>
    </location>
</feature>